<name>A0ABT6QYK6_9BACL</name>
<comment type="caution">
    <text evidence="3">The sequence shown here is derived from an EMBL/GenBank/DDBJ whole genome shotgun (WGS) entry which is preliminary data.</text>
</comment>
<evidence type="ECO:0000259" key="2">
    <source>
        <dbReference type="SMART" id="SM00867"/>
    </source>
</evidence>
<dbReference type="Pfam" id="PF04264">
    <property type="entry name" value="YceI"/>
    <property type="match status" value="1"/>
</dbReference>
<dbReference type="SUPFAM" id="SSF101874">
    <property type="entry name" value="YceI-like"/>
    <property type="match status" value="1"/>
</dbReference>
<protein>
    <submittedName>
        <fullName evidence="3">YceI family protein</fullName>
    </submittedName>
</protein>
<evidence type="ECO:0000313" key="3">
    <source>
        <dbReference type="EMBL" id="MDI3233683.1"/>
    </source>
</evidence>
<keyword evidence="4" id="KW-1185">Reference proteome</keyword>
<dbReference type="RefSeq" id="WP_014971296.1">
    <property type="nucleotide sequence ID" value="NZ_JASBQV010000001.1"/>
</dbReference>
<dbReference type="InterPro" id="IPR007372">
    <property type="entry name" value="Lipid/polyisoprenoid-bd_YceI"/>
</dbReference>
<dbReference type="PANTHER" id="PTHR34406:SF1">
    <property type="entry name" value="PROTEIN YCEI"/>
    <property type="match status" value="1"/>
</dbReference>
<sequence>MTTYQLDQDHSSITFTVKHMMISKVKGEFRDFTFDVSGEAHDLENASAVVTIPVATIDTRSNDRDTHLKSADFFDVEQYPNITYRVTSFKKHAGDEYEVTGDLTIKDVTRTETFKVEYEGSGVDPWGNTRSGFEVDGKIKREDYNLTWNVALEAGGVLVGSDVKFQLHLEFIHA</sequence>
<reference evidence="3 4" key="1">
    <citation type="submission" date="2023-04" db="EMBL/GenBank/DDBJ databases">
        <title>Antarctic isolates genomes.</title>
        <authorList>
            <person name="Dimov S.G."/>
        </authorList>
    </citation>
    <scope>NUCLEOTIDE SEQUENCE [LARGE SCALE GENOMIC DNA]</scope>
    <source>
        <strain evidence="3 4">AL19</strain>
    </source>
</reference>
<proteinExistence type="inferred from homology"/>
<comment type="similarity">
    <text evidence="1">Belongs to the UPF0312 family.</text>
</comment>
<gene>
    <name evidence="3" type="ORF">QK289_01595</name>
</gene>
<evidence type="ECO:0000256" key="1">
    <source>
        <dbReference type="ARBA" id="ARBA00008812"/>
    </source>
</evidence>
<organism evidence="3 4">
    <name type="scientific">Exiguobacterium antarcticum</name>
    <dbReference type="NCBI Taxonomy" id="132920"/>
    <lineage>
        <taxon>Bacteria</taxon>
        <taxon>Bacillati</taxon>
        <taxon>Bacillota</taxon>
        <taxon>Bacilli</taxon>
        <taxon>Bacillales</taxon>
        <taxon>Bacillales Family XII. Incertae Sedis</taxon>
        <taxon>Exiguobacterium</taxon>
    </lineage>
</organism>
<accession>A0ABT6QYK6</accession>
<dbReference type="Proteomes" id="UP001243286">
    <property type="component" value="Unassembled WGS sequence"/>
</dbReference>
<dbReference type="EMBL" id="JASBQV010000001">
    <property type="protein sequence ID" value="MDI3233683.1"/>
    <property type="molecule type" value="Genomic_DNA"/>
</dbReference>
<dbReference type="SMART" id="SM00867">
    <property type="entry name" value="YceI"/>
    <property type="match status" value="1"/>
</dbReference>
<dbReference type="Gene3D" id="2.40.128.110">
    <property type="entry name" value="Lipid/polyisoprenoid-binding, YceI-like"/>
    <property type="match status" value="1"/>
</dbReference>
<evidence type="ECO:0000313" key="4">
    <source>
        <dbReference type="Proteomes" id="UP001243286"/>
    </source>
</evidence>
<feature type="domain" description="Lipid/polyisoprenoid-binding YceI-like" evidence="2">
    <location>
        <begin position="3"/>
        <end position="172"/>
    </location>
</feature>
<dbReference type="PANTHER" id="PTHR34406">
    <property type="entry name" value="PROTEIN YCEI"/>
    <property type="match status" value="1"/>
</dbReference>
<dbReference type="InterPro" id="IPR036761">
    <property type="entry name" value="TTHA0802/YceI-like_sf"/>
</dbReference>